<dbReference type="GO" id="GO:0004842">
    <property type="term" value="F:ubiquitin-protein transferase activity"/>
    <property type="evidence" value="ECO:0007669"/>
    <property type="project" value="TreeGrafter"/>
</dbReference>
<dbReference type="CDD" id="cd18186">
    <property type="entry name" value="BTB_POZ_ZBTB_KLHL-like"/>
    <property type="match status" value="2"/>
</dbReference>
<dbReference type="Gene3D" id="3.30.710.10">
    <property type="entry name" value="Potassium Channel Kv1.1, Chain A"/>
    <property type="match status" value="2"/>
</dbReference>
<dbReference type="EMBL" id="JAPDFW010000063">
    <property type="protein sequence ID" value="KAJ5076117.1"/>
    <property type="molecule type" value="Genomic_DNA"/>
</dbReference>
<dbReference type="Pfam" id="PF00651">
    <property type="entry name" value="BTB"/>
    <property type="match status" value="1"/>
</dbReference>
<evidence type="ECO:0000259" key="4">
    <source>
        <dbReference type="PROSITE" id="PS50097"/>
    </source>
</evidence>
<dbReference type="InterPro" id="IPR000210">
    <property type="entry name" value="BTB/POZ_dom"/>
</dbReference>
<dbReference type="Proteomes" id="UP001149090">
    <property type="component" value="Unassembled WGS sequence"/>
</dbReference>
<comment type="caution">
    <text evidence="5">The sequence shown here is derived from an EMBL/GenBank/DDBJ whole genome shotgun (WGS) entry which is preliminary data.</text>
</comment>
<organism evidence="5 6">
    <name type="scientific">Anaeramoeba ignava</name>
    <name type="common">Anaerobic marine amoeba</name>
    <dbReference type="NCBI Taxonomy" id="1746090"/>
    <lineage>
        <taxon>Eukaryota</taxon>
        <taxon>Metamonada</taxon>
        <taxon>Anaeramoebidae</taxon>
        <taxon>Anaeramoeba</taxon>
    </lineage>
</organism>
<evidence type="ECO:0000313" key="5">
    <source>
        <dbReference type="EMBL" id="KAJ5076117.1"/>
    </source>
</evidence>
<dbReference type="Pfam" id="PF00023">
    <property type="entry name" value="Ank"/>
    <property type="match status" value="1"/>
</dbReference>
<feature type="repeat" description="ANK" evidence="3">
    <location>
        <begin position="27"/>
        <end position="59"/>
    </location>
</feature>
<dbReference type="AlphaFoldDB" id="A0A9Q0LNL0"/>
<evidence type="ECO:0000256" key="1">
    <source>
        <dbReference type="ARBA" id="ARBA00022737"/>
    </source>
</evidence>
<dbReference type="PRINTS" id="PR01415">
    <property type="entry name" value="ANKYRIN"/>
</dbReference>
<reference evidence="5" key="1">
    <citation type="submission" date="2022-10" db="EMBL/GenBank/DDBJ databases">
        <title>Novel sulphate-reducing endosymbionts in the free-living metamonad Anaeramoeba.</title>
        <authorList>
            <person name="Jerlstrom-Hultqvist J."/>
            <person name="Cepicka I."/>
            <person name="Gallot-Lavallee L."/>
            <person name="Salas-Leiva D."/>
            <person name="Curtis B.A."/>
            <person name="Zahonova K."/>
            <person name="Pipaliya S."/>
            <person name="Dacks J."/>
            <person name="Roger A.J."/>
        </authorList>
    </citation>
    <scope>NUCLEOTIDE SEQUENCE</scope>
    <source>
        <strain evidence="5">BMAN</strain>
    </source>
</reference>
<dbReference type="InterPro" id="IPR036770">
    <property type="entry name" value="Ankyrin_rpt-contain_sf"/>
</dbReference>
<dbReference type="SUPFAM" id="SSF54695">
    <property type="entry name" value="POZ domain"/>
    <property type="match status" value="2"/>
</dbReference>
<dbReference type="SMART" id="SM00248">
    <property type="entry name" value="ANK"/>
    <property type="match status" value="3"/>
</dbReference>
<dbReference type="PROSITE" id="PS50297">
    <property type="entry name" value="ANK_REP_REGION"/>
    <property type="match status" value="2"/>
</dbReference>
<dbReference type="SUPFAM" id="SSF48403">
    <property type="entry name" value="Ankyrin repeat"/>
    <property type="match status" value="1"/>
</dbReference>
<proteinExistence type="predicted"/>
<evidence type="ECO:0000256" key="2">
    <source>
        <dbReference type="ARBA" id="ARBA00023043"/>
    </source>
</evidence>
<dbReference type="PANTHER" id="PTHR24171:SF8">
    <property type="entry name" value="BRCA1-ASSOCIATED RING DOMAIN PROTEIN 1"/>
    <property type="match status" value="1"/>
</dbReference>
<sequence length="363" mass="41834">MFQAVREKNIEKIQELIASGNKINQFDKNTPLHYACASKDVEIVRVLLKNGANPNLKNGNTCLYVACKNSPKYEIIDLLLEYGANPNYLNSQSPLWNICRENADPDLVDLLLTAGADINAKDGKTPLSFVKDEEYKEVFKCYYSFSNDFLELLKRKEETDFTIFAEKEQIPVHKLVLQVRIGSDLEKINNVLLQETNENIHKFLKWIYGGIMESSDREIIRRIAEKMGMDTLNQRQGIGGLMKDLKKLYEDDSSKDFEIFVGDDPIKIHKIILMARSDLYRQMFLNVNDSSNSVHDYTGKSLNTLKTLVKFLYTDQIDQDIDDQVIEELDDALIFYQLNEQSTITWKLDLLAKKKGFKDSNQN</sequence>
<evidence type="ECO:0000256" key="3">
    <source>
        <dbReference type="PROSITE-ProRule" id="PRU00023"/>
    </source>
</evidence>
<dbReference type="InterPro" id="IPR011333">
    <property type="entry name" value="SKP1/BTB/POZ_sf"/>
</dbReference>
<keyword evidence="6" id="KW-1185">Reference proteome</keyword>
<name>A0A9Q0LNL0_ANAIG</name>
<protein>
    <submittedName>
        <fullName evidence="5">Ankyrin repeat-containing protein</fullName>
    </submittedName>
</protein>
<gene>
    <name evidence="5" type="ORF">M0811_06979</name>
</gene>
<dbReference type="PROSITE" id="PS50097">
    <property type="entry name" value="BTB"/>
    <property type="match status" value="1"/>
</dbReference>
<dbReference type="InterPro" id="IPR002110">
    <property type="entry name" value="Ankyrin_rpt"/>
</dbReference>
<dbReference type="PROSITE" id="PS50088">
    <property type="entry name" value="ANK_REPEAT"/>
    <property type="match status" value="3"/>
</dbReference>
<keyword evidence="2 3" id="KW-0040">ANK repeat</keyword>
<feature type="repeat" description="ANK" evidence="3">
    <location>
        <begin position="58"/>
        <end position="91"/>
    </location>
</feature>
<feature type="domain" description="BTB" evidence="4">
    <location>
        <begin position="255"/>
        <end position="321"/>
    </location>
</feature>
<dbReference type="OrthoDB" id="539213at2759"/>
<accession>A0A9Q0LNL0</accession>
<dbReference type="Pfam" id="PF12796">
    <property type="entry name" value="Ank_2"/>
    <property type="match status" value="1"/>
</dbReference>
<keyword evidence="1" id="KW-0677">Repeat</keyword>
<dbReference type="Gene3D" id="1.25.40.20">
    <property type="entry name" value="Ankyrin repeat-containing domain"/>
    <property type="match status" value="1"/>
</dbReference>
<evidence type="ECO:0000313" key="6">
    <source>
        <dbReference type="Proteomes" id="UP001149090"/>
    </source>
</evidence>
<dbReference type="GO" id="GO:0085020">
    <property type="term" value="P:protein K6-linked ubiquitination"/>
    <property type="evidence" value="ECO:0007669"/>
    <property type="project" value="TreeGrafter"/>
</dbReference>
<feature type="repeat" description="ANK" evidence="3">
    <location>
        <begin position="90"/>
        <end position="123"/>
    </location>
</feature>
<dbReference type="PANTHER" id="PTHR24171">
    <property type="entry name" value="ANKYRIN REPEAT DOMAIN-CONTAINING PROTEIN 39-RELATED"/>
    <property type="match status" value="1"/>
</dbReference>